<dbReference type="PANTHER" id="PTHR46756:SF13">
    <property type="entry name" value="GROWTH ARREST-SPECIFIC PROTEIN 2"/>
    <property type="match status" value="1"/>
</dbReference>
<feature type="region of interest" description="Disordered" evidence="5">
    <location>
        <begin position="528"/>
        <end position="547"/>
    </location>
</feature>
<dbReference type="GO" id="GO:0051015">
    <property type="term" value="F:actin filament binding"/>
    <property type="evidence" value="ECO:0007669"/>
    <property type="project" value="TreeGrafter"/>
</dbReference>
<evidence type="ECO:0000256" key="2">
    <source>
        <dbReference type="ARBA" id="ARBA00022490"/>
    </source>
</evidence>
<feature type="compositionally biased region" description="Polar residues" evidence="5">
    <location>
        <begin position="927"/>
        <end position="937"/>
    </location>
</feature>
<evidence type="ECO:0000259" key="6">
    <source>
        <dbReference type="PROSITE" id="PS50021"/>
    </source>
</evidence>
<dbReference type="CDD" id="cd21204">
    <property type="entry name" value="CH_GAS2-like"/>
    <property type="match status" value="1"/>
</dbReference>
<feature type="region of interest" description="Disordered" evidence="5">
    <location>
        <begin position="676"/>
        <end position="706"/>
    </location>
</feature>
<dbReference type="Proteomes" id="UP000790347">
    <property type="component" value="Unassembled WGS sequence"/>
</dbReference>
<feature type="compositionally biased region" description="Basic residues" evidence="5">
    <location>
        <begin position="687"/>
        <end position="696"/>
    </location>
</feature>
<dbReference type="SUPFAM" id="SSF143575">
    <property type="entry name" value="GAS2 domain-like"/>
    <property type="match status" value="1"/>
</dbReference>
<feature type="region of interest" description="Disordered" evidence="5">
    <location>
        <begin position="902"/>
        <end position="937"/>
    </location>
</feature>
<keyword evidence="9" id="KW-1185">Reference proteome</keyword>
<comment type="subcellular location">
    <subcellularLocation>
        <location evidence="1">Cytoplasm</location>
        <location evidence="1">Cytoskeleton</location>
    </subcellularLocation>
</comment>
<feature type="compositionally biased region" description="Low complexity" evidence="5">
    <location>
        <begin position="1"/>
        <end position="22"/>
    </location>
</feature>
<dbReference type="InterPro" id="IPR003108">
    <property type="entry name" value="GAR_dom"/>
</dbReference>
<proteinExistence type="inferred from homology"/>
<evidence type="ECO:0000313" key="9">
    <source>
        <dbReference type="Proteomes" id="UP000790347"/>
    </source>
</evidence>
<evidence type="ECO:0000256" key="4">
    <source>
        <dbReference type="ARBA" id="ARBA00038441"/>
    </source>
</evidence>
<feature type="domain" description="GAR" evidence="7">
    <location>
        <begin position="575"/>
        <end position="651"/>
    </location>
</feature>
<accession>A0A922L9Y4</accession>
<dbReference type="Gene3D" id="3.30.920.20">
    <property type="entry name" value="Gas2-like domain"/>
    <property type="match status" value="1"/>
</dbReference>
<protein>
    <submittedName>
        <fullName evidence="8">1,3-beta-glucanosyltransferase</fullName>
    </submittedName>
</protein>
<dbReference type="InterPro" id="IPR036534">
    <property type="entry name" value="GAR_dom_sf"/>
</dbReference>
<keyword evidence="2" id="KW-0963">Cytoplasm</keyword>
<feature type="region of interest" description="Disordered" evidence="5">
    <location>
        <begin position="1"/>
        <end position="29"/>
    </location>
</feature>
<dbReference type="PANTHER" id="PTHR46756">
    <property type="entry name" value="TRANSGELIN"/>
    <property type="match status" value="1"/>
</dbReference>
<dbReference type="Pfam" id="PF02187">
    <property type="entry name" value="GAS2"/>
    <property type="match status" value="1"/>
</dbReference>
<feature type="compositionally biased region" description="Low complexity" evidence="5">
    <location>
        <begin position="532"/>
        <end position="547"/>
    </location>
</feature>
<evidence type="ECO:0000313" key="8">
    <source>
        <dbReference type="EMBL" id="KAH9526062.1"/>
    </source>
</evidence>
<dbReference type="GO" id="GO:0008017">
    <property type="term" value="F:microtubule binding"/>
    <property type="evidence" value="ECO:0007669"/>
    <property type="project" value="InterPro"/>
</dbReference>
<dbReference type="InterPro" id="IPR036872">
    <property type="entry name" value="CH_dom_sf"/>
</dbReference>
<dbReference type="SMART" id="SM00243">
    <property type="entry name" value="GAS2"/>
    <property type="match status" value="1"/>
</dbReference>
<feature type="region of interest" description="Disordered" evidence="5">
    <location>
        <begin position="764"/>
        <end position="791"/>
    </location>
</feature>
<dbReference type="GO" id="GO:0008093">
    <property type="term" value="F:cytoskeletal anchor activity"/>
    <property type="evidence" value="ECO:0007669"/>
    <property type="project" value="TreeGrafter"/>
</dbReference>
<reference evidence="8" key="1">
    <citation type="submission" date="2013-05" db="EMBL/GenBank/DDBJ databases">
        <authorList>
            <person name="Yim A.K.Y."/>
            <person name="Chan T.F."/>
            <person name="Ji K.M."/>
            <person name="Liu X.Y."/>
            <person name="Zhou J.W."/>
            <person name="Li R.Q."/>
            <person name="Yang K.Y."/>
            <person name="Li J."/>
            <person name="Li M."/>
            <person name="Law P.T.W."/>
            <person name="Wu Y.L."/>
            <person name="Cai Z.L."/>
            <person name="Qin H."/>
            <person name="Bao Y."/>
            <person name="Leung R.K.K."/>
            <person name="Ng P.K.S."/>
            <person name="Zou J."/>
            <person name="Zhong X.J."/>
            <person name="Ran P.X."/>
            <person name="Zhong N.S."/>
            <person name="Liu Z.G."/>
            <person name="Tsui S.K.W."/>
        </authorList>
    </citation>
    <scope>NUCLEOTIDE SEQUENCE</scope>
    <source>
        <strain evidence="8">Derf</strain>
        <tissue evidence="8">Whole organism</tissue>
    </source>
</reference>
<feature type="compositionally biased region" description="Basic and acidic residues" evidence="5">
    <location>
        <begin position="403"/>
        <end position="427"/>
    </location>
</feature>
<feature type="compositionally biased region" description="Polar residues" evidence="5">
    <location>
        <begin position="52"/>
        <end position="71"/>
    </location>
</feature>
<dbReference type="GO" id="GO:0051764">
    <property type="term" value="P:actin crosslink formation"/>
    <property type="evidence" value="ECO:0007669"/>
    <property type="project" value="TreeGrafter"/>
</dbReference>
<dbReference type="InterPro" id="IPR001715">
    <property type="entry name" value="CH_dom"/>
</dbReference>
<dbReference type="PROSITE" id="PS51460">
    <property type="entry name" value="GAR"/>
    <property type="match status" value="1"/>
</dbReference>
<evidence type="ECO:0000256" key="1">
    <source>
        <dbReference type="ARBA" id="ARBA00004245"/>
    </source>
</evidence>
<dbReference type="Gene3D" id="1.10.418.10">
    <property type="entry name" value="Calponin-like domain"/>
    <property type="match status" value="1"/>
</dbReference>
<dbReference type="SMART" id="SM00033">
    <property type="entry name" value="CH"/>
    <property type="match status" value="1"/>
</dbReference>
<dbReference type="Pfam" id="PF00307">
    <property type="entry name" value="CH"/>
    <property type="match status" value="1"/>
</dbReference>
<gene>
    <name evidence="8" type="primary">GAS2</name>
    <name evidence="8" type="ORF">DERF_000179</name>
</gene>
<feature type="region of interest" description="Disordered" evidence="5">
    <location>
        <begin position="403"/>
        <end position="437"/>
    </location>
</feature>
<comment type="similarity">
    <text evidence="4">Belongs to the GAS2 family.</text>
</comment>
<evidence type="ECO:0000256" key="3">
    <source>
        <dbReference type="ARBA" id="ARBA00023212"/>
    </source>
</evidence>
<organism evidence="8 9">
    <name type="scientific">Dermatophagoides farinae</name>
    <name type="common">American house dust mite</name>
    <dbReference type="NCBI Taxonomy" id="6954"/>
    <lineage>
        <taxon>Eukaryota</taxon>
        <taxon>Metazoa</taxon>
        <taxon>Ecdysozoa</taxon>
        <taxon>Arthropoda</taxon>
        <taxon>Chelicerata</taxon>
        <taxon>Arachnida</taxon>
        <taxon>Acari</taxon>
        <taxon>Acariformes</taxon>
        <taxon>Sarcoptiformes</taxon>
        <taxon>Astigmata</taxon>
        <taxon>Psoroptidia</taxon>
        <taxon>Analgoidea</taxon>
        <taxon>Pyroglyphidae</taxon>
        <taxon>Dermatophagoidinae</taxon>
        <taxon>Dermatophagoides</taxon>
    </lineage>
</organism>
<sequence length="937" mass="104219">MPSSSSSSVTSILPSSTSLPSSCTINGNNHQLDQQQMLTISNDNGMDVEHPINTNDVKMSSNGHSVNNDSPTTTTTTTSLQQSQSILQNDENNDLDMNTLTSRLIERSSYRNSRRRNHNGSSSSSHRQCFATTFKHDENVMTNMVPISRKFVDCSPTTMTELTTDKDYLDYIAKLQMDSLIPLKEDVADWLNRTLNLDESINIDNFMERLENGVLVFKLIRVIEDQICAKHHSDTNMMIDGTPIMINDNGRKLDGSQSVTKKFITMNKMNGHHQLIGTTNSLNRRCSLPIGNENVSGSQPMFNSIGFLSAYHMKCWENAKPHTFFARDNVSNFLEWCRRFGVKDAVLFETEDLVSHVNQRNVVLCILEVARIACTKYSFSPAPGLVELEQEIDREIERELQLQKQAEHTRVTSNDDRKNCQKPEIPDKPATLRTKTAQHHSRNICRQLWPNNENDATIQQDDIDSIDSTRSSFANTTPLTLVNQQSNGSINRECRDDDDEEDITLISAQNDSKDVGFVDADSGCSYSSSNHSDSVLPRSPSSNSVLSSTSSSAASATYFGDHGGCTTETSSTCSSTPTPMTSELDHKVMQIAKTYYGKEARQGVQRLSEGKYKIANRIVFVRLLKARHVMVRVGGGWTTLSHFLARHGGDPNQQILPDELLPLDTKSSQMNCPNGGMNSQSRTANANRHHHSHRIHNNNNNGSTTHTLVISTTTKTTTIHNPNNNVGSARKSSMTSDLLKLTNNNGQQKFISTNGRNVGMMSINSTPVSRRNSVSSTADSPEPSYHSTSATNSVLSTIAPLSSQTKIPILRQTSRSRLPSMIGNETTPSSKQLLRSTSSIISISPSQELSTYLKQQQLRQQTMTNGKIQYTQHSMIPRSTTEFGQMRRYANYLRSSQHITNKESIANSNTSINSQQSQTPTIRPNHRPSTAFGQKTC</sequence>
<keyword evidence="3" id="KW-0206">Cytoskeleton</keyword>
<feature type="region of interest" description="Disordered" evidence="5">
    <location>
        <begin position="44"/>
        <end position="127"/>
    </location>
</feature>
<feature type="compositionally biased region" description="Low complexity" evidence="5">
    <location>
        <begin position="697"/>
        <end position="706"/>
    </location>
</feature>
<feature type="compositionally biased region" description="Polar residues" evidence="5">
    <location>
        <begin position="79"/>
        <end position="102"/>
    </location>
</feature>
<comment type="caution">
    <text evidence="8">The sequence shown here is derived from an EMBL/GenBank/DDBJ whole genome shotgun (WGS) entry which is preliminary data.</text>
</comment>
<dbReference type="AlphaFoldDB" id="A0A922L9Y4"/>
<name>A0A922L9Y4_DERFA</name>
<feature type="domain" description="Calponin-homology (CH)" evidence="6">
    <location>
        <begin position="181"/>
        <end position="373"/>
    </location>
</feature>
<dbReference type="SUPFAM" id="SSF47576">
    <property type="entry name" value="Calponin-homology domain, CH-domain"/>
    <property type="match status" value="2"/>
</dbReference>
<dbReference type="PROSITE" id="PS50021">
    <property type="entry name" value="CH"/>
    <property type="match status" value="1"/>
</dbReference>
<reference evidence="8" key="2">
    <citation type="journal article" date="2022" name="Res Sq">
        <title>Comparative Genomics Reveals Insights into the Divergent Evolution of Astigmatic Mites and Household Pest Adaptations.</title>
        <authorList>
            <person name="Xiong Q."/>
            <person name="Wan A.T.-Y."/>
            <person name="Liu X.-Y."/>
            <person name="Fung C.S.-H."/>
            <person name="Xiao X."/>
            <person name="Malainual N."/>
            <person name="Hou J."/>
            <person name="Wang L."/>
            <person name="Wang M."/>
            <person name="Yang K."/>
            <person name="Cui Y."/>
            <person name="Leung E."/>
            <person name="Nong W."/>
            <person name="Shin S.-K."/>
            <person name="Au S."/>
            <person name="Jeong K.Y."/>
            <person name="Chew F.T."/>
            <person name="Hui J."/>
            <person name="Leung T.F."/>
            <person name="Tungtrongchitr A."/>
            <person name="Zhong N."/>
            <person name="Liu Z."/>
            <person name="Tsui S."/>
        </authorList>
    </citation>
    <scope>NUCLEOTIDE SEQUENCE</scope>
    <source>
        <strain evidence="8">Derf</strain>
        <tissue evidence="8">Whole organism</tissue>
    </source>
</reference>
<dbReference type="GO" id="GO:0005884">
    <property type="term" value="C:actin filament"/>
    <property type="evidence" value="ECO:0007669"/>
    <property type="project" value="TreeGrafter"/>
</dbReference>
<feature type="compositionally biased region" description="Low complexity" evidence="5">
    <location>
        <begin position="904"/>
        <end position="922"/>
    </location>
</feature>
<dbReference type="EMBL" id="ASGP02000001">
    <property type="protein sequence ID" value="KAH9526062.1"/>
    <property type="molecule type" value="Genomic_DNA"/>
</dbReference>
<evidence type="ECO:0000259" key="7">
    <source>
        <dbReference type="PROSITE" id="PS51460"/>
    </source>
</evidence>
<evidence type="ECO:0000256" key="5">
    <source>
        <dbReference type="SAM" id="MobiDB-lite"/>
    </source>
</evidence>